<organism evidence="1">
    <name type="scientific">Arundo donax</name>
    <name type="common">Giant reed</name>
    <name type="synonym">Donax arundinaceus</name>
    <dbReference type="NCBI Taxonomy" id="35708"/>
    <lineage>
        <taxon>Eukaryota</taxon>
        <taxon>Viridiplantae</taxon>
        <taxon>Streptophyta</taxon>
        <taxon>Embryophyta</taxon>
        <taxon>Tracheophyta</taxon>
        <taxon>Spermatophyta</taxon>
        <taxon>Magnoliopsida</taxon>
        <taxon>Liliopsida</taxon>
        <taxon>Poales</taxon>
        <taxon>Poaceae</taxon>
        <taxon>PACMAD clade</taxon>
        <taxon>Arundinoideae</taxon>
        <taxon>Arundineae</taxon>
        <taxon>Arundo</taxon>
    </lineage>
</organism>
<accession>A0A0A9BMH4</accession>
<dbReference type="EMBL" id="GBRH01235455">
    <property type="protein sequence ID" value="JAD62440.1"/>
    <property type="molecule type" value="Transcribed_RNA"/>
</dbReference>
<protein>
    <submittedName>
        <fullName evidence="1">Uncharacterized protein</fullName>
    </submittedName>
</protein>
<name>A0A0A9BMH4_ARUDO</name>
<evidence type="ECO:0000313" key="1">
    <source>
        <dbReference type="EMBL" id="JAD62440.1"/>
    </source>
</evidence>
<reference evidence="1" key="2">
    <citation type="journal article" date="2015" name="Data Brief">
        <title>Shoot transcriptome of the giant reed, Arundo donax.</title>
        <authorList>
            <person name="Barrero R.A."/>
            <person name="Guerrero F.D."/>
            <person name="Moolhuijzen P."/>
            <person name="Goolsby J.A."/>
            <person name="Tidwell J."/>
            <person name="Bellgard S.E."/>
            <person name="Bellgard M.I."/>
        </authorList>
    </citation>
    <scope>NUCLEOTIDE SEQUENCE</scope>
    <source>
        <tissue evidence="1">Shoot tissue taken approximately 20 cm above the soil surface</tissue>
    </source>
</reference>
<dbReference type="AlphaFoldDB" id="A0A0A9BMH4"/>
<sequence>MIGCDSFSCINLLQVLPKGTVIC</sequence>
<reference evidence="1" key="1">
    <citation type="submission" date="2014-09" db="EMBL/GenBank/DDBJ databases">
        <authorList>
            <person name="Magalhaes I.L.F."/>
            <person name="Oliveira U."/>
            <person name="Santos F.R."/>
            <person name="Vidigal T.H.D.A."/>
            <person name="Brescovit A.D."/>
            <person name="Santos A.J."/>
        </authorList>
    </citation>
    <scope>NUCLEOTIDE SEQUENCE</scope>
    <source>
        <tissue evidence="1">Shoot tissue taken approximately 20 cm above the soil surface</tissue>
    </source>
</reference>
<proteinExistence type="predicted"/>